<evidence type="ECO:0000256" key="1">
    <source>
        <dbReference type="SAM" id="MobiDB-lite"/>
    </source>
</evidence>
<name>A0AAD9MH24_9PEZI</name>
<accession>A0AAD9MH24</accession>
<sequence length="91" mass="10221">MTKVPDNDRVCSKRAACFVVEIYPRARHWVHLQDAAKLWWEDGIPRLAARQRAAAILAAIELRASRPGFADERDDADTSAPTLQEACQGQF</sequence>
<organism evidence="2 3">
    <name type="scientific">Phyllachora maydis</name>
    <dbReference type="NCBI Taxonomy" id="1825666"/>
    <lineage>
        <taxon>Eukaryota</taxon>
        <taxon>Fungi</taxon>
        <taxon>Dikarya</taxon>
        <taxon>Ascomycota</taxon>
        <taxon>Pezizomycotina</taxon>
        <taxon>Sordariomycetes</taxon>
        <taxon>Sordariomycetidae</taxon>
        <taxon>Phyllachorales</taxon>
        <taxon>Phyllachoraceae</taxon>
        <taxon>Phyllachora</taxon>
    </lineage>
</organism>
<dbReference type="EMBL" id="JAQQPM010000008">
    <property type="protein sequence ID" value="KAK2074385.1"/>
    <property type="molecule type" value="Genomic_DNA"/>
</dbReference>
<proteinExistence type="predicted"/>
<feature type="region of interest" description="Disordered" evidence="1">
    <location>
        <begin position="70"/>
        <end position="91"/>
    </location>
</feature>
<reference evidence="2" key="1">
    <citation type="journal article" date="2023" name="Mol. Plant Microbe Interact.">
        <title>Elucidating the Obligate Nature and Biological Capacity of an Invasive Fungal Corn Pathogen.</title>
        <authorList>
            <person name="MacCready J.S."/>
            <person name="Roggenkamp E.M."/>
            <person name="Gdanetz K."/>
            <person name="Chilvers M.I."/>
        </authorList>
    </citation>
    <scope>NUCLEOTIDE SEQUENCE</scope>
    <source>
        <strain evidence="2">PM02</strain>
    </source>
</reference>
<feature type="compositionally biased region" description="Polar residues" evidence="1">
    <location>
        <begin position="79"/>
        <end position="91"/>
    </location>
</feature>
<comment type="caution">
    <text evidence="2">The sequence shown here is derived from an EMBL/GenBank/DDBJ whole genome shotgun (WGS) entry which is preliminary data.</text>
</comment>
<keyword evidence="3" id="KW-1185">Reference proteome</keyword>
<dbReference type="AlphaFoldDB" id="A0AAD9MH24"/>
<gene>
    <name evidence="2" type="ORF">P8C59_008593</name>
</gene>
<evidence type="ECO:0000313" key="2">
    <source>
        <dbReference type="EMBL" id="KAK2074385.1"/>
    </source>
</evidence>
<evidence type="ECO:0000313" key="3">
    <source>
        <dbReference type="Proteomes" id="UP001217918"/>
    </source>
</evidence>
<dbReference type="Proteomes" id="UP001217918">
    <property type="component" value="Unassembled WGS sequence"/>
</dbReference>
<protein>
    <submittedName>
        <fullName evidence="2">Uncharacterized protein</fullName>
    </submittedName>
</protein>